<sequence>MADIDPRVILDTPMGPNDAGAATIRDYLTRLLAELWKDGEGFSGKRPFGNSSWEGELLSALARAGHITGTLDEDGYLDDADEETGYALIAAAIRALGAPTEDTAAAAEVARLRAGEADDPSPADTMPTPAQWIRRWNDATAERRLEVITRIFGELDRARRCFEMDHENRLAEAERVARRLAVAPTRWAYDQACKALWRHRQRADVAEAANARVRAIVQALVDDVRANTDEPGELINAQLLLDAVATALLPADGLTTPPQPATPDLTDGEVKFLADLIGGTGDFVWGGLAVQHGMDLRDVEQLYRKLAGHTDPSAEAAPREGCVDHMPTPNPDCEACTR</sequence>
<dbReference type="RefSeq" id="WP_285636901.1">
    <property type="nucleotide sequence ID" value="NZ_BSTJ01000023.1"/>
</dbReference>
<comment type="caution">
    <text evidence="1">The sequence shown here is derived from an EMBL/GenBank/DDBJ whole genome shotgun (WGS) entry which is preliminary data.</text>
</comment>
<evidence type="ECO:0000313" key="1">
    <source>
        <dbReference type="EMBL" id="GLY81868.1"/>
    </source>
</evidence>
<dbReference type="Proteomes" id="UP001165135">
    <property type="component" value="Unassembled WGS sequence"/>
</dbReference>
<protein>
    <submittedName>
        <fullName evidence="1">Uncharacterized protein</fullName>
    </submittedName>
</protein>
<accession>A0A9W6RUE4</accession>
<gene>
    <name evidence="1" type="ORF">Airi01_101350</name>
</gene>
<proteinExistence type="predicted"/>
<name>A0A9W6RUE4_9ACTN</name>
<organism evidence="1 2">
    <name type="scientific">Actinoallomurus iriomotensis</name>
    <dbReference type="NCBI Taxonomy" id="478107"/>
    <lineage>
        <taxon>Bacteria</taxon>
        <taxon>Bacillati</taxon>
        <taxon>Actinomycetota</taxon>
        <taxon>Actinomycetes</taxon>
        <taxon>Streptosporangiales</taxon>
        <taxon>Thermomonosporaceae</taxon>
        <taxon>Actinoallomurus</taxon>
    </lineage>
</organism>
<dbReference type="AlphaFoldDB" id="A0A9W6RUE4"/>
<reference evidence="1" key="1">
    <citation type="submission" date="2023-03" db="EMBL/GenBank/DDBJ databases">
        <title>Actinoallomurus iriomotensis NBRC 103681.</title>
        <authorList>
            <person name="Ichikawa N."/>
            <person name="Sato H."/>
            <person name="Tonouchi N."/>
        </authorList>
    </citation>
    <scope>NUCLEOTIDE SEQUENCE</scope>
    <source>
        <strain evidence="1">NBRC 103681</strain>
    </source>
</reference>
<dbReference type="EMBL" id="BSTJ01000023">
    <property type="protein sequence ID" value="GLY81868.1"/>
    <property type="molecule type" value="Genomic_DNA"/>
</dbReference>
<evidence type="ECO:0000313" key="2">
    <source>
        <dbReference type="Proteomes" id="UP001165135"/>
    </source>
</evidence>